<organism evidence="1 2">
    <name type="scientific">Ruania alba</name>
    <dbReference type="NCBI Taxonomy" id="648782"/>
    <lineage>
        <taxon>Bacteria</taxon>
        <taxon>Bacillati</taxon>
        <taxon>Actinomycetota</taxon>
        <taxon>Actinomycetes</taxon>
        <taxon>Micrococcales</taxon>
        <taxon>Ruaniaceae</taxon>
        <taxon>Ruania</taxon>
    </lineage>
</organism>
<name>A0A1H5FHV8_9MICO</name>
<sequence>MDEITEPSESLLPAPVQINPEDPVDVLSWLPYQLGFWPQESVVVIALRQETAGVSIGLVARFDVADLDAAEVRDEVERQLALENAVGALCVIVSDQPWLRIMHGRDGAGSVLRWWLSTRWGSRERTWLLSPHAFRCVRCADAPCCPAVGRSTTVLEHSEVSAAMVFRGRSYAASREAVVADVDRAADRRRAASAAATRHASRRQRIDPVRWRQLALRRWVELTDRVAPDGLDRVTIEPTLLGAVLAGMQDEWVRDGVLLWAATGRAVTDRERGRVLEAVFSGRIGPREDRLATGSAALTVLATHASKRWRVPVLATATWLAWWGGDGVRASLLLERTIALDADYPLARLLAAAVTAGVPPGWAREPRTA</sequence>
<proteinExistence type="predicted"/>
<reference evidence="2" key="1">
    <citation type="submission" date="2016-10" db="EMBL/GenBank/DDBJ databases">
        <authorList>
            <person name="Varghese N."/>
            <person name="Submissions S."/>
        </authorList>
    </citation>
    <scope>NUCLEOTIDE SEQUENCE [LARGE SCALE GENOMIC DNA]</scope>
    <source>
        <strain evidence="2">DSM 21368</strain>
    </source>
</reference>
<dbReference type="AlphaFoldDB" id="A0A1H5FHV8"/>
<dbReference type="STRING" id="648782.SAMN04488554_1346"/>
<accession>A0A1H5FHV8</accession>
<evidence type="ECO:0000313" key="1">
    <source>
        <dbReference type="EMBL" id="SEE02987.1"/>
    </source>
</evidence>
<protein>
    <recommendedName>
        <fullName evidence="3">DUF4192 domain-containing protein</fullName>
    </recommendedName>
</protein>
<dbReference type="Proteomes" id="UP000199220">
    <property type="component" value="Unassembled WGS sequence"/>
</dbReference>
<keyword evidence="2" id="KW-1185">Reference proteome</keyword>
<dbReference type="InterPro" id="IPR025447">
    <property type="entry name" value="DUF4192"/>
</dbReference>
<dbReference type="RefSeq" id="WP_175476963.1">
    <property type="nucleotide sequence ID" value="NZ_FNTX01000001.1"/>
</dbReference>
<evidence type="ECO:0000313" key="2">
    <source>
        <dbReference type="Proteomes" id="UP000199220"/>
    </source>
</evidence>
<evidence type="ECO:0008006" key="3">
    <source>
        <dbReference type="Google" id="ProtNLM"/>
    </source>
</evidence>
<dbReference type="Pfam" id="PF13830">
    <property type="entry name" value="DUF4192"/>
    <property type="match status" value="1"/>
</dbReference>
<gene>
    <name evidence="1" type="ORF">SAMN04488554_1346</name>
</gene>
<dbReference type="EMBL" id="FNTX01000001">
    <property type="protein sequence ID" value="SEE02987.1"/>
    <property type="molecule type" value="Genomic_DNA"/>
</dbReference>